<dbReference type="PANTHER" id="PTHR45890:SF1">
    <property type="entry name" value="AARF DOMAIN CONTAINING KINASE 2"/>
    <property type="match status" value="1"/>
</dbReference>
<evidence type="ECO:0000313" key="1">
    <source>
        <dbReference type="EMBL" id="JAP98412.1"/>
    </source>
</evidence>
<accession>A0A146KPI7</accession>
<proteinExistence type="predicted"/>
<name>A0A146KPI7_LYGHE</name>
<organism evidence="1">
    <name type="scientific">Lygus hesperus</name>
    <name type="common">Western plant bug</name>
    <dbReference type="NCBI Taxonomy" id="30085"/>
    <lineage>
        <taxon>Eukaryota</taxon>
        <taxon>Metazoa</taxon>
        <taxon>Ecdysozoa</taxon>
        <taxon>Arthropoda</taxon>
        <taxon>Hexapoda</taxon>
        <taxon>Insecta</taxon>
        <taxon>Pterygota</taxon>
        <taxon>Neoptera</taxon>
        <taxon>Paraneoptera</taxon>
        <taxon>Hemiptera</taxon>
        <taxon>Heteroptera</taxon>
        <taxon>Panheteroptera</taxon>
        <taxon>Cimicomorpha</taxon>
        <taxon>Miridae</taxon>
        <taxon>Mirini</taxon>
        <taxon>Lygus</taxon>
    </lineage>
</organism>
<gene>
    <name evidence="1" type="primary">ADCK2_0</name>
    <name evidence="1" type="ORF">g.14781</name>
</gene>
<sequence>MDILPPYLSVHDASPVYKGKCTSDVGAAHRVPLPHHNHTQSTEAPRDCGICTYNDGRVEIWRQYSCWDAPTWYTKCSTWWWDLCIKVLQHGGPTCIKLCQYASTRQDLFSFDICAKLGQLREQNTYHSWDDTEDILRRSVGEGWHHYIHIPLENRNNPIGSGCIAQVYQGYVYSGEDPPALQPSETTAGKGTRSGALTPAAIKVVHPSIARRIGQD</sequence>
<dbReference type="PANTHER" id="PTHR45890">
    <property type="entry name" value="AARF DOMAIN CONTAINING KINASE 2 (PREDICTED)"/>
    <property type="match status" value="1"/>
</dbReference>
<keyword evidence="1" id="KW-0418">Kinase</keyword>
<dbReference type="EMBL" id="GDHC01020216">
    <property type="protein sequence ID" value="JAP98412.1"/>
    <property type="molecule type" value="Transcribed_RNA"/>
</dbReference>
<keyword evidence="1" id="KW-0808">Transferase</keyword>
<dbReference type="GO" id="GO:0016301">
    <property type="term" value="F:kinase activity"/>
    <property type="evidence" value="ECO:0007669"/>
    <property type="project" value="UniProtKB-KW"/>
</dbReference>
<reference evidence="1" key="1">
    <citation type="journal article" date="2016" name="Gigascience">
        <title>De novo construction of an expanded transcriptome assembly for the western tarnished plant bug, Lygus hesperus.</title>
        <authorList>
            <person name="Tassone E.E."/>
            <person name="Geib S.M."/>
            <person name="Hall B."/>
            <person name="Fabrick J.A."/>
            <person name="Brent C.S."/>
            <person name="Hull J.J."/>
        </authorList>
    </citation>
    <scope>NUCLEOTIDE SEQUENCE</scope>
</reference>
<dbReference type="InterPro" id="IPR052402">
    <property type="entry name" value="ADCK_kinase"/>
</dbReference>
<dbReference type="GO" id="GO:0005739">
    <property type="term" value="C:mitochondrion"/>
    <property type="evidence" value="ECO:0007669"/>
    <property type="project" value="TreeGrafter"/>
</dbReference>
<dbReference type="AlphaFoldDB" id="A0A146KPI7"/>
<protein>
    <submittedName>
        <fullName evidence="1">Putative aarF domain-containing protein kinase 2</fullName>
    </submittedName>
</protein>